<proteinExistence type="predicted"/>
<evidence type="ECO:0000313" key="5">
    <source>
        <dbReference type="Proteomes" id="UP000562027"/>
    </source>
</evidence>
<dbReference type="SUPFAM" id="SSF53850">
    <property type="entry name" value="Periplasmic binding protein-like II"/>
    <property type="match status" value="1"/>
</dbReference>
<evidence type="ECO:0000256" key="2">
    <source>
        <dbReference type="SAM" id="SignalP"/>
    </source>
</evidence>
<accession>A0A840LB35</accession>
<comment type="caution">
    <text evidence="4">The sequence shown here is derived from an EMBL/GenBank/DDBJ whole genome shotgun (WGS) entry which is preliminary data.</text>
</comment>
<evidence type="ECO:0000256" key="1">
    <source>
        <dbReference type="ARBA" id="ARBA00022729"/>
    </source>
</evidence>
<keyword evidence="1 2" id="KW-0732">Signal</keyword>
<organism evidence="4 5">
    <name type="scientific">Roseateles oligotrophus</name>
    <dbReference type="NCBI Taxonomy" id="1769250"/>
    <lineage>
        <taxon>Bacteria</taxon>
        <taxon>Pseudomonadati</taxon>
        <taxon>Pseudomonadota</taxon>
        <taxon>Betaproteobacteria</taxon>
        <taxon>Burkholderiales</taxon>
        <taxon>Sphaerotilaceae</taxon>
        <taxon>Roseateles</taxon>
    </lineage>
</organism>
<sequence length="264" mass="29017">MKPAFFRVLASLALGLGLALHAASAQAQPKLITIAAEDDWPPYSSIKADGSGPEGLTPELVRAVFKSRDIEVKFLVVPFARCLHLTQQGKVVACFNATITDENRDEYWWHPTPIFHEGLSIFALADFKGSGLATRDLEGHTVGLTTGYTYPSEVMNNPKIIRYEANSDELLLKMIAAKRIEFALVNTLPGLLRVKNDAKLNGKIKIVGQVSNDGFWLSFSKKHAEGKAMAETFEAGLKAFKADGRYEKLIKDFRKRQGLGPAAP</sequence>
<gene>
    <name evidence="4" type="ORF">HNP55_004346</name>
</gene>
<dbReference type="RefSeq" id="WP_184304064.1">
    <property type="nucleotide sequence ID" value="NZ_JACHLP010000011.1"/>
</dbReference>
<feature type="signal peptide" evidence="2">
    <location>
        <begin position="1"/>
        <end position="27"/>
    </location>
</feature>
<dbReference type="Proteomes" id="UP000562027">
    <property type="component" value="Unassembled WGS sequence"/>
</dbReference>
<feature type="chain" id="PRO_5032352737" evidence="2">
    <location>
        <begin position="28"/>
        <end position="264"/>
    </location>
</feature>
<reference evidence="4 5" key="1">
    <citation type="submission" date="2020-08" db="EMBL/GenBank/DDBJ databases">
        <title>Functional genomics of gut bacteria from endangered species of beetles.</title>
        <authorList>
            <person name="Carlos-Shanley C."/>
        </authorList>
    </citation>
    <scope>NUCLEOTIDE SEQUENCE [LARGE SCALE GENOMIC DNA]</scope>
    <source>
        <strain evidence="4 5">S00239</strain>
    </source>
</reference>
<dbReference type="Gene3D" id="3.40.190.10">
    <property type="entry name" value="Periplasmic binding protein-like II"/>
    <property type="match status" value="2"/>
</dbReference>
<feature type="domain" description="Solute-binding protein family 3/N-terminal" evidence="3">
    <location>
        <begin position="31"/>
        <end position="257"/>
    </location>
</feature>
<evidence type="ECO:0000313" key="4">
    <source>
        <dbReference type="EMBL" id="MBB4845794.1"/>
    </source>
</evidence>
<keyword evidence="5" id="KW-1185">Reference proteome</keyword>
<dbReference type="EMBL" id="JACHLP010000011">
    <property type="protein sequence ID" value="MBB4845794.1"/>
    <property type="molecule type" value="Genomic_DNA"/>
</dbReference>
<dbReference type="AlphaFoldDB" id="A0A840LB35"/>
<dbReference type="PANTHER" id="PTHR35936">
    <property type="entry name" value="MEMBRANE-BOUND LYTIC MUREIN TRANSGLYCOSYLASE F"/>
    <property type="match status" value="1"/>
</dbReference>
<dbReference type="Pfam" id="PF00497">
    <property type="entry name" value="SBP_bac_3"/>
    <property type="match status" value="1"/>
</dbReference>
<protein>
    <submittedName>
        <fullName evidence="4">Polar amino acid transport system substrate-binding protein</fullName>
    </submittedName>
</protein>
<dbReference type="SMART" id="SM00062">
    <property type="entry name" value="PBPb"/>
    <property type="match status" value="1"/>
</dbReference>
<evidence type="ECO:0000259" key="3">
    <source>
        <dbReference type="SMART" id="SM00062"/>
    </source>
</evidence>
<name>A0A840LB35_9BURK</name>
<dbReference type="PANTHER" id="PTHR35936:SF6">
    <property type="entry name" value="AMINO ACID ABC TRANSPORTER SUBSTRATE-BINDING PAAT FAMILY PROTEIN"/>
    <property type="match status" value="1"/>
</dbReference>
<dbReference type="InterPro" id="IPR001638">
    <property type="entry name" value="Solute-binding_3/MltF_N"/>
</dbReference>